<keyword evidence="5 6" id="KW-0472">Membrane</keyword>
<evidence type="ECO:0000256" key="4">
    <source>
        <dbReference type="ARBA" id="ARBA00022989"/>
    </source>
</evidence>
<dbReference type="InterPro" id="IPR051542">
    <property type="entry name" value="Hydrogenase_cytochrome"/>
</dbReference>
<dbReference type="Proteomes" id="UP000625804">
    <property type="component" value="Unassembled WGS sequence"/>
</dbReference>
<feature type="domain" description="Cytochrome b561 bacterial/Ni-hydrogenase" evidence="7">
    <location>
        <begin position="9"/>
        <end position="198"/>
    </location>
</feature>
<evidence type="ECO:0000256" key="1">
    <source>
        <dbReference type="ARBA" id="ARBA00004651"/>
    </source>
</evidence>
<protein>
    <submittedName>
        <fullName evidence="8">Cytochrome b/b6 domain-containing protein</fullName>
    </submittedName>
</protein>
<keyword evidence="4 6" id="KW-1133">Transmembrane helix</keyword>
<sequence>MNDEKKILRQSLSNRIVHWLTAISIFLLIISGLGQMPLYKRYNITKLPGAEWLGNYFDTLVLHYIAAIMLLFIVFYHIVLHVIRKEFDIWPKRGDLIQSFLIIKAMITKGKEPESDKYLAEQRLAYLFIGANIMLLIITGIIKIVKNIPGFTMPNIVIFWTAHIHNFATFLLIFGIIGHLAAFLFKENRALLPGMFSGYVKESYVKHRHSLWYKKLKEKDEKLKDRSQGRAL</sequence>
<dbReference type="Gene3D" id="1.20.950.20">
    <property type="entry name" value="Transmembrane di-heme cytochromes, Chain C"/>
    <property type="match status" value="1"/>
</dbReference>
<proteinExistence type="predicted"/>
<feature type="transmembrane region" description="Helical" evidence="6">
    <location>
        <begin position="124"/>
        <end position="145"/>
    </location>
</feature>
<dbReference type="GO" id="GO:0022904">
    <property type="term" value="P:respiratory electron transport chain"/>
    <property type="evidence" value="ECO:0007669"/>
    <property type="project" value="InterPro"/>
</dbReference>
<comment type="subcellular location">
    <subcellularLocation>
        <location evidence="1">Cell membrane</location>
        <topology evidence="1">Multi-pass membrane protein</topology>
    </subcellularLocation>
</comment>
<evidence type="ECO:0000313" key="9">
    <source>
        <dbReference type="Proteomes" id="UP000625804"/>
    </source>
</evidence>
<name>A0A8J8KDM6_9BACI</name>
<evidence type="ECO:0000259" key="7">
    <source>
        <dbReference type="Pfam" id="PF01292"/>
    </source>
</evidence>
<gene>
    <name evidence="8" type="ORF">HR057_03580</name>
</gene>
<dbReference type="Pfam" id="PF01292">
    <property type="entry name" value="Ni_hydr_CYTB"/>
    <property type="match status" value="1"/>
</dbReference>
<keyword evidence="9" id="KW-1185">Reference proteome</keyword>
<dbReference type="GO" id="GO:0020037">
    <property type="term" value="F:heme binding"/>
    <property type="evidence" value="ECO:0007669"/>
    <property type="project" value="TreeGrafter"/>
</dbReference>
<organism evidence="8 9">
    <name type="scientific">Calidifontibacillus erzurumensis</name>
    <dbReference type="NCBI Taxonomy" id="2741433"/>
    <lineage>
        <taxon>Bacteria</taxon>
        <taxon>Bacillati</taxon>
        <taxon>Bacillota</taxon>
        <taxon>Bacilli</taxon>
        <taxon>Bacillales</taxon>
        <taxon>Bacillaceae</taxon>
        <taxon>Calidifontibacillus/Schinkia group</taxon>
        <taxon>Calidifontibacillus</taxon>
    </lineage>
</organism>
<dbReference type="InterPro" id="IPR016174">
    <property type="entry name" value="Di-haem_cyt_TM"/>
</dbReference>
<feature type="transmembrane region" description="Helical" evidence="6">
    <location>
        <begin position="157"/>
        <end position="185"/>
    </location>
</feature>
<feature type="transmembrane region" description="Helical" evidence="6">
    <location>
        <begin position="12"/>
        <end position="33"/>
    </location>
</feature>
<comment type="caution">
    <text evidence="8">The sequence shown here is derived from an EMBL/GenBank/DDBJ whole genome shotgun (WGS) entry which is preliminary data.</text>
</comment>
<evidence type="ECO:0000256" key="6">
    <source>
        <dbReference type="SAM" id="Phobius"/>
    </source>
</evidence>
<dbReference type="SUPFAM" id="SSF81342">
    <property type="entry name" value="Transmembrane di-heme cytochromes"/>
    <property type="match status" value="1"/>
</dbReference>
<evidence type="ECO:0000313" key="8">
    <source>
        <dbReference type="EMBL" id="NSL50845.1"/>
    </source>
</evidence>
<dbReference type="EMBL" id="JABTTE010000003">
    <property type="protein sequence ID" value="NSL50845.1"/>
    <property type="molecule type" value="Genomic_DNA"/>
</dbReference>
<dbReference type="RefSeq" id="WP_173730052.1">
    <property type="nucleotide sequence ID" value="NZ_JABTTE010000003.1"/>
</dbReference>
<evidence type="ECO:0000256" key="2">
    <source>
        <dbReference type="ARBA" id="ARBA00022475"/>
    </source>
</evidence>
<dbReference type="PANTHER" id="PTHR30485">
    <property type="entry name" value="NI/FE-HYDROGENASE 1 B-TYPE CYTOCHROME SUBUNIT"/>
    <property type="match status" value="1"/>
</dbReference>
<keyword evidence="2" id="KW-1003">Cell membrane</keyword>
<accession>A0A8J8KDM6</accession>
<dbReference type="AlphaFoldDB" id="A0A8J8KDM6"/>
<dbReference type="InterPro" id="IPR011577">
    <property type="entry name" value="Cyt_b561_bac/Ni-Hgenase"/>
</dbReference>
<dbReference type="GO" id="GO:0005886">
    <property type="term" value="C:plasma membrane"/>
    <property type="evidence" value="ECO:0007669"/>
    <property type="project" value="UniProtKB-SubCell"/>
</dbReference>
<evidence type="ECO:0000256" key="3">
    <source>
        <dbReference type="ARBA" id="ARBA00022692"/>
    </source>
</evidence>
<keyword evidence="3 6" id="KW-0812">Transmembrane</keyword>
<dbReference type="GO" id="GO:0009055">
    <property type="term" value="F:electron transfer activity"/>
    <property type="evidence" value="ECO:0007669"/>
    <property type="project" value="InterPro"/>
</dbReference>
<dbReference type="PANTHER" id="PTHR30485:SF1">
    <property type="entry name" value="CYTOCHROME YDHU-RELATED"/>
    <property type="match status" value="1"/>
</dbReference>
<evidence type="ECO:0000256" key="5">
    <source>
        <dbReference type="ARBA" id="ARBA00023136"/>
    </source>
</evidence>
<feature type="transmembrane region" description="Helical" evidence="6">
    <location>
        <begin position="61"/>
        <end position="83"/>
    </location>
</feature>
<reference evidence="8" key="1">
    <citation type="submission" date="2020-06" db="EMBL/GenBank/DDBJ databases">
        <title>A novel thermopfilic bacterium from Erzurum, Turkey.</title>
        <authorList>
            <person name="Adiguzel A."/>
            <person name="Ay H."/>
            <person name="Baltaci M.O."/>
        </authorList>
    </citation>
    <scope>NUCLEOTIDE SEQUENCE</scope>
    <source>
        <strain evidence="8">P2</strain>
    </source>
</reference>